<accession>A0ABQ3XZZ9</accession>
<evidence type="ECO:0000313" key="2">
    <source>
        <dbReference type="Proteomes" id="UP000609879"/>
    </source>
</evidence>
<protein>
    <submittedName>
        <fullName evidence="1">Uncharacterized protein</fullName>
    </submittedName>
</protein>
<evidence type="ECO:0000313" key="1">
    <source>
        <dbReference type="EMBL" id="GID73302.1"/>
    </source>
</evidence>
<comment type="caution">
    <text evidence="1">The sequence shown here is derived from an EMBL/GenBank/DDBJ whole genome shotgun (WGS) entry which is preliminary data.</text>
</comment>
<sequence length="55" mass="6151">MTAEDRCIWCHRLGHTAEAHPLPKDHPQYDAFYDATDDELAAMVSEAVAPGRRPS</sequence>
<proteinExistence type="predicted"/>
<name>A0ABQ3XZZ9_9ACTN</name>
<dbReference type="EMBL" id="BOMI01000033">
    <property type="protein sequence ID" value="GID73302.1"/>
    <property type="molecule type" value="Genomic_DNA"/>
</dbReference>
<reference evidence="1 2" key="1">
    <citation type="submission" date="2021-01" db="EMBL/GenBank/DDBJ databases">
        <title>Whole genome shotgun sequence of Actinoplanes deccanensis NBRC 13994.</title>
        <authorList>
            <person name="Komaki H."/>
            <person name="Tamura T."/>
        </authorList>
    </citation>
    <scope>NUCLEOTIDE SEQUENCE [LARGE SCALE GENOMIC DNA]</scope>
    <source>
        <strain evidence="1 2">NBRC 13994</strain>
    </source>
</reference>
<dbReference type="RefSeq" id="WP_203761227.1">
    <property type="nucleotide sequence ID" value="NZ_BAAABO010000029.1"/>
</dbReference>
<keyword evidence="2" id="KW-1185">Reference proteome</keyword>
<gene>
    <name evidence="1" type="ORF">Ade02nite_19430</name>
</gene>
<organism evidence="1 2">
    <name type="scientific">Paractinoplanes deccanensis</name>
    <dbReference type="NCBI Taxonomy" id="113561"/>
    <lineage>
        <taxon>Bacteria</taxon>
        <taxon>Bacillati</taxon>
        <taxon>Actinomycetota</taxon>
        <taxon>Actinomycetes</taxon>
        <taxon>Micromonosporales</taxon>
        <taxon>Micromonosporaceae</taxon>
        <taxon>Paractinoplanes</taxon>
    </lineage>
</organism>
<dbReference type="Proteomes" id="UP000609879">
    <property type="component" value="Unassembled WGS sequence"/>
</dbReference>